<keyword evidence="2" id="KW-0813">Transport</keyword>
<dbReference type="PROSITE" id="PS00991">
    <property type="entry name" value="CLAT_ADAPTOR_M_2"/>
    <property type="match status" value="1"/>
</dbReference>
<dbReference type="InterPro" id="IPR050431">
    <property type="entry name" value="Adaptor_comp_med_subunit"/>
</dbReference>
<protein>
    <submittedName>
        <fullName evidence="7">Adaptor complex subunit medium chain 3</fullName>
    </submittedName>
</protein>
<dbReference type="InterPro" id="IPR018240">
    <property type="entry name" value="Clathrin_mu_CS"/>
</dbReference>
<organism evidence="7 8">
    <name type="scientific">Trichosporon asahii var. asahii (strain ATCC 90039 / CBS 2479 / JCM 2466 / KCTC 7840 / NBRC 103889/ NCYC 2677 / UAMH 7654)</name>
    <name type="common">Yeast</name>
    <dbReference type="NCBI Taxonomy" id="1186058"/>
    <lineage>
        <taxon>Eukaryota</taxon>
        <taxon>Fungi</taxon>
        <taxon>Dikarya</taxon>
        <taxon>Basidiomycota</taxon>
        <taxon>Agaricomycotina</taxon>
        <taxon>Tremellomycetes</taxon>
        <taxon>Trichosporonales</taxon>
        <taxon>Trichosporonaceae</taxon>
        <taxon>Trichosporon</taxon>
    </lineage>
</organism>
<dbReference type="PROSITE" id="PS51072">
    <property type="entry name" value="MHD"/>
    <property type="match status" value="1"/>
</dbReference>
<dbReference type="InterPro" id="IPR028565">
    <property type="entry name" value="MHD"/>
</dbReference>
<evidence type="ECO:0000256" key="1">
    <source>
        <dbReference type="ARBA" id="ARBA00004308"/>
    </source>
</evidence>
<dbReference type="CDD" id="cd14837">
    <property type="entry name" value="AP3_Mu_N"/>
    <property type="match status" value="1"/>
</dbReference>
<evidence type="ECO:0000313" key="7">
    <source>
        <dbReference type="EMBL" id="EJT51770.1"/>
    </source>
</evidence>
<dbReference type="SUPFAM" id="SSF49447">
    <property type="entry name" value="Second domain of Mu2 adaptin subunit (ap50) of ap2 adaptor"/>
    <property type="match status" value="1"/>
</dbReference>
<comment type="caution">
    <text evidence="7">The sequence shown here is derived from an EMBL/GenBank/DDBJ whole genome shotgun (WGS) entry which is preliminary data.</text>
</comment>
<dbReference type="SUPFAM" id="SSF64356">
    <property type="entry name" value="SNARE-like"/>
    <property type="match status" value="1"/>
</dbReference>
<dbReference type="GeneID" id="25990513"/>
<dbReference type="Proteomes" id="UP000002748">
    <property type="component" value="Unassembled WGS sequence"/>
</dbReference>
<dbReference type="Gene3D" id="2.60.40.1170">
    <property type="entry name" value="Mu homology domain, subdomain B"/>
    <property type="match status" value="1"/>
</dbReference>
<gene>
    <name evidence="7" type="ORF">A1Q1_07001</name>
</gene>
<evidence type="ECO:0000256" key="5">
    <source>
        <dbReference type="SAM" id="MobiDB-lite"/>
    </source>
</evidence>
<dbReference type="InterPro" id="IPR011012">
    <property type="entry name" value="Longin-like_dom_sf"/>
</dbReference>
<name>J4UJ40_TRIAS</name>
<accession>J4UJ40</accession>
<keyword evidence="4" id="KW-0472">Membrane</keyword>
<evidence type="ECO:0000256" key="2">
    <source>
        <dbReference type="ARBA" id="ARBA00022448"/>
    </source>
</evidence>
<dbReference type="OrthoDB" id="870at2759"/>
<evidence type="ECO:0000313" key="8">
    <source>
        <dbReference type="Proteomes" id="UP000002748"/>
    </source>
</evidence>
<dbReference type="GO" id="GO:0006886">
    <property type="term" value="P:intracellular protein transport"/>
    <property type="evidence" value="ECO:0007669"/>
    <property type="project" value="InterPro"/>
</dbReference>
<proteinExistence type="predicted"/>
<feature type="domain" description="MHD" evidence="6">
    <location>
        <begin position="181"/>
        <end position="290"/>
    </location>
</feature>
<dbReference type="VEuPathDB" id="FungiDB:A1Q1_07001"/>
<evidence type="ECO:0000256" key="3">
    <source>
        <dbReference type="ARBA" id="ARBA00022927"/>
    </source>
</evidence>
<dbReference type="InterPro" id="IPR001392">
    <property type="entry name" value="Clathrin_mu"/>
</dbReference>
<sequence length="290" mass="32083">MGELAKALSANKQQAPDHVQLHDSPAQRSVAAKADSDAEVTELEPVLWVNSFSHSGSNGSALCHIERDGLRYLVPVSGEVNPLFAFAFLESFLETLREYLGDVTEGTVKDNFDIVYMLIEEMLDEGHPMTMETNMLKDIVIPPSLVRKLLNVAGVSGMQNQQVAPFTAPIPWRRPGVRHSNNEIYFDIEEMLDAIVDRKGKTISGQVWGRISCNSRLSGNPDLLLTFANVSVMGEPAFHPCIRYNRWERDSVLSFIPPDGKFKLLDYEAPAAQVPLTLKARVTTDATGGE</sequence>
<reference evidence="7 8" key="1">
    <citation type="journal article" date="2012" name="Eukaryot. Cell">
        <title>Draft genome sequence of CBS 2479, the standard type strain of Trichosporon asahii.</title>
        <authorList>
            <person name="Yang R.Y."/>
            <person name="Li H.T."/>
            <person name="Zhu H."/>
            <person name="Zhou G.P."/>
            <person name="Wang M."/>
            <person name="Wang L."/>
        </authorList>
    </citation>
    <scope>NUCLEOTIDE SEQUENCE [LARGE SCALE GENOMIC DNA]</scope>
    <source>
        <strain evidence="8">ATCC 90039 / CBS 2479 / JCM 2466 / KCTC 7840 / NCYC 2677 / UAMH 7654</strain>
    </source>
</reference>
<dbReference type="PRINTS" id="PR00314">
    <property type="entry name" value="CLATHRINADPT"/>
</dbReference>
<dbReference type="KEGG" id="tasa:A1Q1_07001"/>
<comment type="subcellular location">
    <subcellularLocation>
        <location evidence="1">Endomembrane system</location>
    </subcellularLocation>
</comment>
<dbReference type="GO" id="GO:0016192">
    <property type="term" value="P:vesicle-mediated transport"/>
    <property type="evidence" value="ECO:0007669"/>
    <property type="project" value="InterPro"/>
</dbReference>
<dbReference type="HOGENOM" id="CLU_960387_0_0_1"/>
<evidence type="ECO:0000259" key="6">
    <source>
        <dbReference type="PROSITE" id="PS51072"/>
    </source>
</evidence>
<dbReference type="Pfam" id="PF00928">
    <property type="entry name" value="Adap_comp_sub"/>
    <property type="match status" value="1"/>
</dbReference>
<keyword evidence="3" id="KW-0653">Protein transport</keyword>
<feature type="region of interest" description="Disordered" evidence="5">
    <location>
        <begin position="6"/>
        <end position="27"/>
    </location>
</feature>
<dbReference type="Pfam" id="PF01217">
    <property type="entry name" value="Clat_adaptor_s"/>
    <property type="match status" value="1"/>
</dbReference>
<dbReference type="RefSeq" id="XP_014182725.1">
    <property type="nucleotide sequence ID" value="XM_014327250.1"/>
</dbReference>
<dbReference type="AlphaFoldDB" id="J4UJ40"/>
<dbReference type="Gene3D" id="3.30.450.60">
    <property type="match status" value="1"/>
</dbReference>
<evidence type="ECO:0000256" key="4">
    <source>
        <dbReference type="ARBA" id="ARBA00023136"/>
    </source>
</evidence>
<dbReference type="GO" id="GO:0030131">
    <property type="term" value="C:clathrin adaptor complex"/>
    <property type="evidence" value="ECO:0007669"/>
    <property type="project" value="InterPro"/>
</dbReference>
<dbReference type="PANTHER" id="PTHR10529">
    <property type="entry name" value="AP COMPLEX SUBUNIT MU"/>
    <property type="match status" value="1"/>
</dbReference>
<dbReference type="GO" id="GO:0012505">
    <property type="term" value="C:endomembrane system"/>
    <property type="evidence" value="ECO:0007669"/>
    <property type="project" value="UniProtKB-SubCell"/>
</dbReference>
<dbReference type="EMBL" id="ALBS01000047">
    <property type="protein sequence ID" value="EJT51770.1"/>
    <property type="molecule type" value="Genomic_DNA"/>
</dbReference>
<dbReference type="InterPro" id="IPR022775">
    <property type="entry name" value="AP_mu_sigma_su"/>
</dbReference>
<dbReference type="InterPro" id="IPR036168">
    <property type="entry name" value="AP2_Mu_C_sf"/>
</dbReference>